<keyword evidence="2" id="KW-1185">Reference proteome</keyword>
<dbReference type="HOGENOM" id="CLU_1716168_0_0_1"/>
<dbReference type="AlphaFoldDB" id="A0A0E0EKS5"/>
<name>A0A0E0EKS5_9ORYZ</name>
<evidence type="ECO:0000313" key="2">
    <source>
        <dbReference type="Proteomes" id="UP000008021"/>
    </source>
</evidence>
<dbReference type="EnsemblPlants" id="OMERI08G10180.1">
    <property type="protein sequence ID" value="OMERI08G10180.1"/>
    <property type="gene ID" value="OMERI08G10180"/>
</dbReference>
<sequence>MDWILPLSPILRFAAFYCALHHHKFTMSFLLSSKLRHATLLQATVILSSSASAAAAAKPSLLPLYCSLAKNVLCSYIWYYYYQYTLVPSCLQAMAMAAGVHGGGSGRLVVLRSGLGRARGTKLMPELLGFFSMFSWLQFSEFSISGSGLELWL</sequence>
<reference evidence="1" key="1">
    <citation type="submission" date="2015-04" db="UniProtKB">
        <authorList>
            <consortium name="EnsemblPlants"/>
        </authorList>
    </citation>
    <scope>IDENTIFICATION</scope>
</reference>
<reference evidence="1" key="2">
    <citation type="submission" date="2018-05" db="EMBL/GenBank/DDBJ databases">
        <title>OmerRS3 (Oryza meridionalis Reference Sequence Version 3).</title>
        <authorList>
            <person name="Zhang J."/>
            <person name="Kudrna D."/>
            <person name="Lee S."/>
            <person name="Talag J."/>
            <person name="Welchert J."/>
            <person name="Wing R.A."/>
        </authorList>
    </citation>
    <scope>NUCLEOTIDE SEQUENCE [LARGE SCALE GENOMIC DNA]</scope>
    <source>
        <strain evidence="1">cv. OR44</strain>
    </source>
</reference>
<accession>A0A0E0EKS5</accession>
<protein>
    <submittedName>
        <fullName evidence="1">Uncharacterized protein</fullName>
    </submittedName>
</protein>
<dbReference type="Proteomes" id="UP000008021">
    <property type="component" value="Chromosome 8"/>
</dbReference>
<proteinExistence type="predicted"/>
<dbReference type="Gramene" id="OMERI08G10180.1">
    <property type="protein sequence ID" value="OMERI08G10180.1"/>
    <property type="gene ID" value="OMERI08G10180"/>
</dbReference>
<evidence type="ECO:0000313" key="1">
    <source>
        <dbReference type="EnsemblPlants" id="OMERI08G10180.1"/>
    </source>
</evidence>
<organism evidence="1">
    <name type="scientific">Oryza meridionalis</name>
    <dbReference type="NCBI Taxonomy" id="40149"/>
    <lineage>
        <taxon>Eukaryota</taxon>
        <taxon>Viridiplantae</taxon>
        <taxon>Streptophyta</taxon>
        <taxon>Embryophyta</taxon>
        <taxon>Tracheophyta</taxon>
        <taxon>Spermatophyta</taxon>
        <taxon>Magnoliopsida</taxon>
        <taxon>Liliopsida</taxon>
        <taxon>Poales</taxon>
        <taxon>Poaceae</taxon>
        <taxon>BOP clade</taxon>
        <taxon>Oryzoideae</taxon>
        <taxon>Oryzeae</taxon>
        <taxon>Oryzinae</taxon>
        <taxon>Oryza</taxon>
    </lineage>
</organism>